<dbReference type="EMBL" id="SNRW01000135">
    <property type="protein sequence ID" value="KAA6403133.1"/>
    <property type="molecule type" value="Genomic_DNA"/>
</dbReference>
<protein>
    <submittedName>
        <fullName evidence="2">Uncharacterized protein</fullName>
    </submittedName>
</protein>
<dbReference type="AlphaFoldDB" id="A0A5J4X7W6"/>
<dbReference type="OrthoDB" id="2897838at2759"/>
<sequence>MEADTPDIQGILEQLTGLQPNSSTQSTRLNAGLRLKETGSKLANNMDRTDLQINEGQEDNAEEEEDEQTDKAALIQNKDYSVITISQSPVQENLGTPPQNNQGLNILSQMEKDDSGSAPTGVHQKPKAAMPTLKPKQLPKFQNPGLRLKRPRKSLNGVNLNQKTLARRVKRNIDPDRAGTLHPREINVEISLWNSEEKRADDNGSSGDGGRDWRIDIQRERQWNGRKDQKIYINMETDRERRLHKHWILSEFQRLKQLIEIKRKQNDNPVQRNVRREGSLPRNVEGRIRKRNSNTNLIGSSEMVEPYIPDKEIEQNMENDSGCEQVEQRKREISLQNARTRANASPQDWRTTLIYENQIELIQYDCWNENEAEMTSNHIEIKAAYYGPLRFEQVFKSMQDRVILIRSDNTTAVSVLGKWKTNEFLIEEIMQVLQLVKRLQLQIITIHIPGKLNSTTDSLSRLCRSGDYALKYGTVYVNSKTWNYMAQIDIFAIQCNKLINNFAPMDLNDLGTHFHNAFNYKQINEIRQSTGKNSTDLAEVIMAQEAIFEWHQPFIVTQQFQQSNNYKRYLSTTYKIIKIVEGISRIGIFSMTFSNYRVGKAMYR</sequence>
<accession>A0A5J4X7W6</accession>
<feature type="compositionally biased region" description="Polar residues" evidence="1">
    <location>
        <begin position="16"/>
        <end position="29"/>
    </location>
</feature>
<name>A0A5J4X7W6_9EUKA</name>
<evidence type="ECO:0000313" key="3">
    <source>
        <dbReference type="Proteomes" id="UP000324800"/>
    </source>
</evidence>
<organism evidence="2 3">
    <name type="scientific">Streblomastix strix</name>
    <dbReference type="NCBI Taxonomy" id="222440"/>
    <lineage>
        <taxon>Eukaryota</taxon>
        <taxon>Metamonada</taxon>
        <taxon>Preaxostyla</taxon>
        <taxon>Oxymonadida</taxon>
        <taxon>Streblomastigidae</taxon>
        <taxon>Streblomastix</taxon>
    </lineage>
</organism>
<proteinExistence type="predicted"/>
<feature type="region of interest" description="Disordered" evidence="1">
    <location>
        <begin position="111"/>
        <end position="151"/>
    </location>
</feature>
<gene>
    <name evidence="2" type="ORF">EZS28_001339</name>
</gene>
<feature type="compositionally biased region" description="Acidic residues" evidence="1">
    <location>
        <begin position="56"/>
        <end position="68"/>
    </location>
</feature>
<feature type="region of interest" description="Disordered" evidence="1">
    <location>
        <begin position="1"/>
        <end position="68"/>
    </location>
</feature>
<evidence type="ECO:0000256" key="1">
    <source>
        <dbReference type="SAM" id="MobiDB-lite"/>
    </source>
</evidence>
<reference evidence="2 3" key="1">
    <citation type="submission" date="2019-03" db="EMBL/GenBank/DDBJ databases">
        <title>Single cell metagenomics reveals metabolic interactions within the superorganism composed of flagellate Streblomastix strix and complex community of Bacteroidetes bacteria on its surface.</title>
        <authorList>
            <person name="Treitli S.C."/>
            <person name="Kolisko M."/>
            <person name="Husnik F."/>
            <person name="Keeling P."/>
            <person name="Hampl V."/>
        </authorList>
    </citation>
    <scope>NUCLEOTIDE SEQUENCE [LARGE SCALE GENOMIC DNA]</scope>
    <source>
        <strain evidence="2">ST1C</strain>
    </source>
</reference>
<comment type="caution">
    <text evidence="2">The sequence shown here is derived from an EMBL/GenBank/DDBJ whole genome shotgun (WGS) entry which is preliminary data.</text>
</comment>
<evidence type="ECO:0000313" key="2">
    <source>
        <dbReference type="EMBL" id="KAA6403133.1"/>
    </source>
</evidence>
<dbReference type="Proteomes" id="UP000324800">
    <property type="component" value="Unassembled WGS sequence"/>
</dbReference>
<dbReference type="CDD" id="cd09275">
    <property type="entry name" value="RNase_HI_RT_DIRS1"/>
    <property type="match status" value="1"/>
</dbReference>